<sequence length="147" mass="17196">MTQRRKDFKTNKPEPMMPLVRGARELIFDTNKKEIKTSIREEIFWERLQLSSSDEEKDIVLFEGDPVKHSKLSVVVRDWIIYIRITKNTTWYLGIPPYFVIGSRWVSDNGCSIEDEWMDGIDAIVFGLGILLAVFGIALQILVWIYR</sequence>
<evidence type="ECO:0000313" key="2">
    <source>
        <dbReference type="EMBL" id="AVO27531.1"/>
    </source>
</evidence>
<feature type="transmembrane region" description="Helical" evidence="1">
    <location>
        <begin position="123"/>
        <end position="146"/>
    </location>
</feature>
<keyword evidence="1" id="KW-0472">Membrane</keyword>
<evidence type="ECO:0000256" key="1">
    <source>
        <dbReference type="SAM" id="Phobius"/>
    </source>
</evidence>
<accession>A0A2S0M7R9</accession>
<proteinExistence type="predicted"/>
<evidence type="ECO:0000313" key="3">
    <source>
        <dbReference type="Proteomes" id="UP000238358"/>
    </source>
</evidence>
<dbReference type="Proteomes" id="UP000238358">
    <property type="component" value="Chromosome"/>
</dbReference>
<protein>
    <submittedName>
        <fullName evidence="2">Uncharacterized protein</fullName>
    </submittedName>
</protein>
<keyword evidence="1" id="KW-1133">Transmembrane helix</keyword>
<dbReference type="AlphaFoldDB" id="A0A2S0M7R9"/>
<reference evidence="2 3" key="1">
    <citation type="journal article" date="2018" name="Genome Announc.">
        <title>Complete genomes of two Megasphaera elsdenii strains, NCIMB 702410 and ATCC 25940.</title>
        <authorList>
            <person name="Hatmaker E.A."/>
            <person name="O'Dell K."/>
            <person name="Riley L.A."/>
            <person name="Klingeman D.M."/>
            <person name="Guss A.M."/>
        </authorList>
    </citation>
    <scope>NUCLEOTIDE SEQUENCE [LARGE SCALE GENOMIC DNA]</scope>
    <source>
        <strain evidence="2 3">NCIMB702410</strain>
    </source>
</reference>
<name>A0A2S0M7R9_MEGEL</name>
<keyword evidence="1" id="KW-0812">Transmembrane</keyword>
<dbReference type="RefSeq" id="WP_027895449.1">
    <property type="nucleotide sequence ID" value="NZ_CP027569.1"/>
</dbReference>
<organism evidence="2 3">
    <name type="scientific">Megasphaera elsdenii</name>
    <dbReference type="NCBI Taxonomy" id="907"/>
    <lineage>
        <taxon>Bacteria</taxon>
        <taxon>Bacillati</taxon>
        <taxon>Bacillota</taxon>
        <taxon>Negativicutes</taxon>
        <taxon>Veillonellales</taxon>
        <taxon>Veillonellaceae</taxon>
        <taxon>Megasphaera</taxon>
    </lineage>
</organism>
<dbReference type="EMBL" id="CP027569">
    <property type="protein sequence ID" value="AVO27531.1"/>
    <property type="molecule type" value="Genomic_DNA"/>
</dbReference>
<gene>
    <name evidence="2" type="ORF">C6Y28_07900</name>
</gene>